<evidence type="ECO:0000313" key="1">
    <source>
        <dbReference type="EMBL" id="OUM73600.1"/>
    </source>
</evidence>
<comment type="caution">
    <text evidence="1">The sequence shown here is derived from an EMBL/GenBank/DDBJ whole genome shotgun (WGS) entry which is preliminary data.</text>
</comment>
<organism evidence="1 2">
    <name type="scientific">Pseudomonas caspiana</name>
    <dbReference type="NCBI Taxonomy" id="1451454"/>
    <lineage>
        <taxon>Bacteria</taxon>
        <taxon>Pseudomonadati</taxon>
        <taxon>Pseudomonadota</taxon>
        <taxon>Gammaproteobacteria</taxon>
        <taxon>Pseudomonadales</taxon>
        <taxon>Pseudomonadaceae</taxon>
        <taxon>Pseudomonas</taxon>
    </lineage>
</organism>
<protein>
    <submittedName>
        <fullName evidence="1">Uncharacterized protein</fullName>
    </submittedName>
</protein>
<accession>A0A1Y3P194</accession>
<sequence length="67" mass="7546">MVPAPLKDRFRLASSVLPCLLIQGRHAVQRVARAGFYLRIPEGANRLANKFAPTEEHSDFNGYFTTE</sequence>
<keyword evidence="2" id="KW-1185">Reference proteome</keyword>
<dbReference type="EMBL" id="LOHF01000009">
    <property type="protein sequence ID" value="OUM73600.1"/>
    <property type="molecule type" value="Genomic_DNA"/>
</dbReference>
<name>A0A1Y3P194_9PSED</name>
<gene>
    <name evidence="1" type="ORF">AUC60_13095</name>
</gene>
<dbReference type="AlphaFoldDB" id="A0A1Y3P194"/>
<dbReference type="Proteomes" id="UP000195440">
    <property type="component" value="Unassembled WGS sequence"/>
</dbReference>
<evidence type="ECO:0000313" key="2">
    <source>
        <dbReference type="Proteomes" id="UP000195440"/>
    </source>
</evidence>
<proteinExistence type="predicted"/>
<reference evidence="1 2" key="1">
    <citation type="journal article" date="2017" name="Syst. Appl. Microbiol.">
        <title>Pseudomonas caspiana sp. nov., a citrus pathogen in the Pseudomonas syringae phylogenetic group.</title>
        <authorList>
            <person name="Busquets A."/>
            <person name="Gomila M."/>
            <person name="Beiki F."/>
            <person name="Mulet M."/>
            <person name="Rahimian H."/>
            <person name="Garcia-Valdes E."/>
            <person name="Lalucat J."/>
        </authorList>
    </citation>
    <scope>NUCLEOTIDE SEQUENCE [LARGE SCALE GENOMIC DNA]</scope>
    <source>
        <strain evidence="1 2">FBF102</strain>
    </source>
</reference>